<dbReference type="EMBL" id="SDPD01000001">
    <property type="protein sequence ID" value="TPH23695.1"/>
    <property type="molecule type" value="Genomic_DNA"/>
</dbReference>
<gene>
    <name evidence="2" type="ORF">EUX52_01420</name>
    <name evidence="1" type="ORF">EUX55_03275</name>
</gene>
<dbReference type="RefSeq" id="WP_118813111.1">
    <property type="nucleotide sequence ID" value="NZ_JACBKC010000012.1"/>
</dbReference>
<evidence type="ECO:0000313" key="4">
    <source>
        <dbReference type="Proteomes" id="UP000317926"/>
    </source>
</evidence>
<name>A0A502JLM0_HAEHA</name>
<comment type="caution">
    <text evidence="1">The sequence shown here is derived from an EMBL/GenBank/DDBJ whole genome shotgun (WGS) entry which is preliminary data.</text>
</comment>
<proteinExistence type="predicted"/>
<dbReference type="Proteomes" id="UP000316282">
    <property type="component" value="Unassembled WGS sequence"/>
</dbReference>
<dbReference type="InterPro" id="IPR058702">
    <property type="entry name" value="MafI2-like"/>
</dbReference>
<evidence type="ECO:0000313" key="3">
    <source>
        <dbReference type="Proteomes" id="UP000316282"/>
    </source>
</evidence>
<organism evidence="1 4">
    <name type="scientific">Haemophilus haemolyticus</name>
    <dbReference type="NCBI Taxonomy" id="726"/>
    <lineage>
        <taxon>Bacteria</taxon>
        <taxon>Pseudomonadati</taxon>
        <taxon>Pseudomonadota</taxon>
        <taxon>Gammaproteobacteria</taxon>
        <taxon>Pasteurellales</taxon>
        <taxon>Pasteurellaceae</taxon>
        <taxon>Haemophilus</taxon>
    </lineage>
</organism>
<reference evidence="3 4" key="1">
    <citation type="submission" date="2019-01" db="EMBL/GenBank/DDBJ databases">
        <title>Comparative genomic analysis identifies haemin-independent Haemophilus haemolyticus: a formal re-classification of Haemophilus intermedius.</title>
        <authorList>
            <person name="Harris T.M."/>
            <person name="Price E.P."/>
            <person name="Sarovich D.S."/>
            <person name="Norskov-Lauritsen N."/>
            <person name="Beissbarth J."/>
            <person name="Chang A.B."/>
            <person name="Smith-Vaughan H.C."/>
        </authorList>
    </citation>
    <scope>NUCLEOTIDE SEQUENCE [LARGE SCALE GENOMIC DNA]</scope>
    <source>
        <strain evidence="2 3">60982 B Hi-1</strain>
        <strain evidence="1 4">PN24</strain>
    </source>
</reference>
<evidence type="ECO:0000313" key="2">
    <source>
        <dbReference type="EMBL" id="TPH23695.1"/>
    </source>
</evidence>
<evidence type="ECO:0000313" key="1">
    <source>
        <dbReference type="EMBL" id="TPH00522.1"/>
    </source>
</evidence>
<dbReference type="EMBL" id="SDPK01000012">
    <property type="protein sequence ID" value="TPH00522.1"/>
    <property type="molecule type" value="Genomic_DNA"/>
</dbReference>
<dbReference type="AlphaFoldDB" id="A0A502JLM0"/>
<dbReference type="Proteomes" id="UP000317926">
    <property type="component" value="Unassembled WGS sequence"/>
</dbReference>
<sequence length="100" mass="11853">MNNDIIRLRIVTQNALIGKITKEVRGVYIRINENCISIYVVIDGDISNYWSEVIYEIGTDIISNFGEDYTIDDNLVRIDYPKYLSFDNYICVYKRHEKYE</sequence>
<protein>
    <submittedName>
        <fullName evidence="1">Uncharacterized protein</fullName>
    </submittedName>
</protein>
<dbReference type="Pfam" id="PF26541">
    <property type="entry name" value="MafI2"/>
    <property type="match status" value="1"/>
</dbReference>
<accession>A0A502JLM0</accession>